<reference evidence="3 4" key="2">
    <citation type="submission" date="2018-12" db="EMBL/GenBank/DDBJ databases">
        <title>Rhizobacter gummiphilus sp. nov., a rubber-degrading bacterium isolated from the soil of a botanical garden in Japan.</title>
        <authorList>
            <person name="Shunsuke S.S."/>
        </authorList>
    </citation>
    <scope>NUCLEOTIDE SEQUENCE [LARGE SCALE GENOMIC DNA]</scope>
    <source>
        <strain evidence="3 4">S-16</strain>
    </source>
</reference>
<dbReference type="InterPro" id="IPR005804">
    <property type="entry name" value="FA_desaturase_dom"/>
</dbReference>
<reference evidence="3 4" key="1">
    <citation type="submission" date="2018-08" db="EMBL/GenBank/DDBJ databases">
        <authorList>
            <person name="Khan S.A."/>
            <person name="Jeon C.O."/>
            <person name="Chun B.H."/>
            <person name="Jeong S.E."/>
        </authorList>
    </citation>
    <scope>NUCLEOTIDE SEQUENCE [LARGE SCALE GENOMIC DNA]</scope>
    <source>
        <strain evidence="3 4">S-16</strain>
    </source>
</reference>
<keyword evidence="4" id="KW-1185">Reference proteome</keyword>
<feature type="transmembrane region" description="Helical" evidence="1">
    <location>
        <begin position="180"/>
        <end position="197"/>
    </location>
</feature>
<evidence type="ECO:0000313" key="4">
    <source>
        <dbReference type="Proteomes" id="UP000267464"/>
    </source>
</evidence>
<dbReference type="RefSeq" id="WP_124543156.1">
    <property type="nucleotide sequence ID" value="NZ_QUSW01000009.1"/>
</dbReference>
<dbReference type="GO" id="GO:0046513">
    <property type="term" value="P:ceramide biosynthetic process"/>
    <property type="evidence" value="ECO:0007669"/>
    <property type="project" value="TreeGrafter"/>
</dbReference>
<name>A0A3N7HIV5_9BURK</name>
<feature type="transmembrane region" description="Helical" evidence="1">
    <location>
        <begin position="91"/>
        <end position="108"/>
    </location>
</feature>
<keyword evidence="1" id="KW-0812">Transmembrane</keyword>
<proteinExistence type="predicted"/>
<keyword evidence="1" id="KW-0472">Membrane</keyword>
<accession>A0A3N7HIV5</accession>
<dbReference type="OrthoDB" id="9800167at2"/>
<protein>
    <submittedName>
        <fullName evidence="3">Fatty acid desaturase</fullName>
    </submittedName>
</protein>
<dbReference type="EMBL" id="QUSW01000009">
    <property type="protein sequence ID" value="RQP21970.1"/>
    <property type="molecule type" value="Genomic_DNA"/>
</dbReference>
<dbReference type="CDD" id="cd03510">
    <property type="entry name" value="Rhizobitoxine-FADS-like"/>
    <property type="match status" value="1"/>
</dbReference>
<dbReference type="Proteomes" id="UP000267464">
    <property type="component" value="Unassembled WGS sequence"/>
</dbReference>
<feature type="domain" description="Fatty acid desaturase" evidence="2">
    <location>
        <begin position="53"/>
        <end position="290"/>
    </location>
</feature>
<keyword evidence="1" id="KW-1133">Transmembrane helix</keyword>
<dbReference type="PANTHER" id="PTHR12879">
    <property type="entry name" value="SPHINGOLIPID DELTA 4 DESATURASE/C-4 HYDROXYLASE PROTEIN DES2"/>
    <property type="match status" value="1"/>
</dbReference>
<dbReference type="Pfam" id="PF00487">
    <property type="entry name" value="FA_desaturase"/>
    <property type="match status" value="1"/>
</dbReference>
<dbReference type="PANTHER" id="PTHR12879:SF8">
    <property type="entry name" value="SPHINGOLIPID DELTA(4)-DESATURASE DES1"/>
    <property type="match status" value="1"/>
</dbReference>
<sequence length="323" mass="36536">MATQHQAHRRFRVEPSLQDDLRTLRHWARARQIGMQWLVCAAAIVTAEHFRLWYVTLIAMMVIATRQHALLVLMHDAAHQLISRRRWLNDLLGNLLLAFPMTISVARYRKHHLLHHRHLNSEQDPDRADSVLPPSRAAFLRLLLRDVSGLTTLATLRSANNFGIIGLFFGSSRGSRFDRILAALFLVGVAAAIWGFGAGLPFLVYWIAPILLFLPALLRVRGIAEHGGRLDHPAESNARSIHPGLVEKFVWAPCHINLHWEHHACPAVPCYNLPRLSSRLARAYPHSQAAHPAQGYFLGHHSLLRELFPSPTDAAMRKAPPWC</sequence>
<organism evidence="3 4">
    <name type="scientific">Piscinibacter terrae</name>
    <dbReference type="NCBI Taxonomy" id="2496871"/>
    <lineage>
        <taxon>Bacteria</taxon>
        <taxon>Pseudomonadati</taxon>
        <taxon>Pseudomonadota</taxon>
        <taxon>Betaproteobacteria</taxon>
        <taxon>Burkholderiales</taxon>
        <taxon>Sphaerotilaceae</taxon>
        <taxon>Piscinibacter</taxon>
    </lineage>
</organism>
<dbReference type="GO" id="GO:0016020">
    <property type="term" value="C:membrane"/>
    <property type="evidence" value="ECO:0007669"/>
    <property type="project" value="GOC"/>
</dbReference>
<gene>
    <name evidence="3" type="ORF">DZC73_25190</name>
</gene>
<dbReference type="GO" id="GO:0042284">
    <property type="term" value="F:sphingolipid delta-4 desaturase activity"/>
    <property type="evidence" value="ECO:0007669"/>
    <property type="project" value="TreeGrafter"/>
</dbReference>
<evidence type="ECO:0000313" key="3">
    <source>
        <dbReference type="EMBL" id="RQP21970.1"/>
    </source>
</evidence>
<dbReference type="AlphaFoldDB" id="A0A3N7HIV5"/>
<evidence type="ECO:0000259" key="2">
    <source>
        <dbReference type="Pfam" id="PF00487"/>
    </source>
</evidence>
<evidence type="ECO:0000256" key="1">
    <source>
        <dbReference type="SAM" id="Phobius"/>
    </source>
</evidence>
<feature type="transmembrane region" description="Helical" evidence="1">
    <location>
        <begin position="52"/>
        <end position="71"/>
    </location>
</feature>
<comment type="caution">
    <text evidence="3">The sequence shown here is derived from an EMBL/GenBank/DDBJ whole genome shotgun (WGS) entry which is preliminary data.</text>
</comment>